<evidence type="ECO:0000313" key="6">
    <source>
        <dbReference type="EMBL" id="RCH94192.1"/>
    </source>
</evidence>
<evidence type="ECO:0000313" key="7">
    <source>
        <dbReference type="Proteomes" id="UP000252139"/>
    </source>
</evidence>
<keyword evidence="7" id="KW-1185">Reference proteome</keyword>
<evidence type="ECO:0000256" key="4">
    <source>
        <dbReference type="ARBA" id="ARBA00023136"/>
    </source>
</evidence>
<dbReference type="Pfam" id="PF04479">
    <property type="entry name" value="RTA1"/>
    <property type="match status" value="1"/>
</dbReference>
<feature type="transmembrane region" description="Helical" evidence="5">
    <location>
        <begin position="57"/>
        <end position="77"/>
    </location>
</feature>
<name>A0A367JW22_RHIAZ</name>
<feature type="transmembrane region" description="Helical" evidence="5">
    <location>
        <begin position="20"/>
        <end position="45"/>
    </location>
</feature>
<sequence length="346" mass="39477">MDYNVPNAFANRPAGDKAWLVFHYIPNLPLSIVSFVVYVIFMLYFAYRVYKTKSRRFLYILAFTAFMEVVGYLIRALCYSFTSIARFAIMNLFLLLAPNALALVNYKTLGEMIRLSRVQEKRFYLRPKFVTWFFFASDILSFLMQGSGGGLQATGKADTGKAIVLVGLFIQLFFLACFFIITIYVSCNDNYTFYVAGVDNPKRKLAICLFSTLVLIYIRSIYRVIEYATGYDGPVARTEWAFYVFDTLAIAICFVLYGVYYIGNYIPKRDAQEDVTATSSIDLNTVRMLKNPLAFKTSYRHDRSISSIFFIYSPRDGVIANVAEPDERSGYILSHDIAAVAAMVFD</sequence>
<dbReference type="PANTHER" id="PTHR31465:SF1">
    <property type="entry name" value="PROTEIN RTA1-RELATED"/>
    <property type="match status" value="1"/>
</dbReference>
<organism evidence="6 7">
    <name type="scientific">Rhizopus azygosporus</name>
    <name type="common">Rhizopus microsporus var. azygosporus</name>
    <dbReference type="NCBI Taxonomy" id="86630"/>
    <lineage>
        <taxon>Eukaryota</taxon>
        <taxon>Fungi</taxon>
        <taxon>Fungi incertae sedis</taxon>
        <taxon>Mucoromycota</taxon>
        <taxon>Mucoromycotina</taxon>
        <taxon>Mucoromycetes</taxon>
        <taxon>Mucorales</taxon>
        <taxon>Mucorineae</taxon>
        <taxon>Rhizopodaceae</taxon>
        <taxon>Rhizopus</taxon>
    </lineage>
</organism>
<dbReference type="AlphaFoldDB" id="A0A367JW22"/>
<keyword evidence="4 5" id="KW-0472">Membrane</keyword>
<feature type="transmembrane region" description="Helical" evidence="5">
    <location>
        <begin position="205"/>
        <end position="225"/>
    </location>
</feature>
<feature type="transmembrane region" description="Helical" evidence="5">
    <location>
        <begin position="83"/>
        <end position="104"/>
    </location>
</feature>
<reference evidence="6 7" key="1">
    <citation type="journal article" date="2018" name="G3 (Bethesda)">
        <title>Phylogenetic and Phylogenomic Definition of Rhizopus Species.</title>
        <authorList>
            <person name="Gryganskyi A.P."/>
            <person name="Golan J."/>
            <person name="Dolatabadi S."/>
            <person name="Mondo S."/>
            <person name="Robb S."/>
            <person name="Idnurm A."/>
            <person name="Muszewska A."/>
            <person name="Steczkiewicz K."/>
            <person name="Masonjones S."/>
            <person name="Liao H.L."/>
            <person name="Gajdeczka M.T."/>
            <person name="Anike F."/>
            <person name="Vuek A."/>
            <person name="Anishchenko I.M."/>
            <person name="Voigt K."/>
            <person name="de Hoog G.S."/>
            <person name="Smith M.E."/>
            <person name="Heitman J."/>
            <person name="Vilgalys R."/>
            <person name="Stajich J.E."/>
        </authorList>
    </citation>
    <scope>NUCLEOTIDE SEQUENCE [LARGE SCALE GENOMIC DNA]</scope>
    <source>
        <strain evidence="6 7">CBS 357.93</strain>
    </source>
</reference>
<comment type="subcellular location">
    <subcellularLocation>
        <location evidence="1">Membrane</location>
        <topology evidence="1">Multi-pass membrane protein</topology>
    </subcellularLocation>
</comment>
<proteinExistence type="predicted"/>
<accession>A0A367JW22</accession>
<protein>
    <submittedName>
        <fullName evidence="6">Uncharacterized protein</fullName>
    </submittedName>
</protein>
<evidence type="ECO:0000256" key="3">
    <source>
        <dbReference type="ARBA" id="ARBA00022989"/>
    </source>
</evidence>
<comment type="caution">
    <text evidence="6">The sequence shown here is derived from an EMBL/GenBank/DDBJ whole genome shotgun (WGS) entry which is preliminary data.</text>
</comment>
<dbReference type="Proteomes" id="UP000252139">
    <property type="component" value="Unassembled WGS sequence"/>
</dbReference>
<dbReference type="EMBL" id="PJQL01000606">
    <property type="protein sequence ID" value="RCH94192.1"/>
    <property type="molecule type" value="Genomic_DNA"/>
</dbReference>
<feature type="transmembrane region" description="Helical" evidence="5">
    <location>
        <begin position="125"/>
        <end position="143"/>
    </location>
</feature>
<evidence type="ECO:0000256" key="5">
    <source>
        <dbReference type="SAM" id="Phobius"/>
    </source>
</evidence>
<dbReference type="STRING" id="86630.A0A367JW22"/>
<dbReference type="GO" id="GO:0016020">
    <property type="term" value="C:membrane"/>
    <property type="evidence" value="ECO:0007669"/>
    <property type="project" value="UniProtKB-SubCell"/>
</dbReference>
<gene>
    <name evidence="6" type="ORF">CU097_004771</name>
</gene>
<dbReference type="InterPro" id="IPR007568">
    <property type="entry name" value="RTA1"/>
</dbReference>
<dbReference type="PANTHER" id="PTHR31465">
    <property type="entry name" value="PROTEIN RTA1-RELATED"/>
    <property type="match status" value="1"/>
</dbReference>
<keyword evidence="2 5" id="KW-0812">Transmembrane</keyword>
<feature type="transmembrane region" description="Helical" evidence="5">
    <location>
        <begin position="163"/>
        <end position="185"/>
    </location>
</feature>
<keyword evidence="3 5" id="KW-1133">Transmembrane helix</keyword>
<evidence type="ECO:0000256" key="1">
    <source>
        <dbReference type="ARBA" id="ARBA00004141"/>
    </source>
</evidence>
<feature type="transmembrane region" description="Helical" evidence="5">
    <location>
        <begin position="240"/>
        <end position="262"/>
    </location>
</feature>
<dbReference type="OrthoDB" id="3358017at2759"/>
<evidence type="ECO:0000256" key="2">
    <source>
        <dbReference type="ARBA" id="ARBA00022692"/>
    </source>
</evidence>